<dbReference type="PANTHER" id="PTHR30024:SF48">
    <property type="entry name" value="ABC TRANSPORTER SUBSTRATE-BINDING PROTEIN"/>
    <property type="match status" value="1"/>
</dbReference>
<dbReference type="SUPFAM" id="SSF53850">
    <property type="entry name" value="Periplasmic binding protein-like II"/>
    <property type="match status" value="1"/>
</dbReference>
<accession>A0A1H2Z951</accession>
<sequence>MSYPLARRRHARRPCRRLSIVVWFWTVIGLSSPLAHAETLRVGVLQFGTVSWELEAVEHHGLLDETVNLEIVPLASENALAVALQGDRVDLIVSDWLWVARQRQSGHPYQFAPFSLSVGAVMVDPDTDIDSLADLRGHSLGIAGGANDKTWLVLRAYAREAAGMILEEEVEPTYAAPPMINALMLDGDLPAAINFWHYNARLQAQGMQPLLTLGAMLDELGIDTIPPLLGWVFDGEWAEQNRETLQTFLAATYEAKQLLAESDDAWEPLRPRVKPDDDAMFDAIKAGYRAGIPRRYGEDEIEAAAQLFEILAREGGSDVTGEADRLDTSLFWDGFRLP</sequence>
<dbReference type="STRING" id="574349.SAMN05443545_10477"/>
<dbReference type="PANTHER" id="PTHR30024">
    <property type="entry name" value="ALIPHATIC SULFONATES-BINDING PROTEIN-RELATED"/>
    <property type="match status" value="1"/>
</dbReference>
<organism evidence="2 3">
    <name type="scientific">Aidingimonas halophila</name>
    <dbReference type="NCBI Taxonomy" id="574349"/>
    <lineage>
        <taxon>Bacteria</taxon>
        <taxon>Pseudomonadati</taxon>
        <taxon>Pseudomonadota</taxon>
        <taxon>Gammaproteobacteria</taxon>
        <taxon>Oceanospirillales</taxon>
        <taxon>Halomonadaceae</taxon>
        <taxon>Aidingimonas</taxon>
    </lineage>
</organism>
<dbReference type="InterPro" id="IPR015168">
    <property type="entry name" value="SsuA/THI5"/>
</dbReference>
<feature type="domain" description="SsuA/THI5-like" evidence="1">
    <location>
        <begin position="65"/>
        <end position="261"/>
    </location>
</feature>
<protein>
    <submittedName>
        <fullName evidence="2">NitT/TauT family transport system substrate-binding protein</fullName>
    </submittedName>
</protein>
<dbReference type="Pfam" id="PF09084">
    <property type="entry name" value="NMT1"/>
    <property type="match status" value="1"/>
</dbReference>
<dbReference type="RefSeq" id="WP_139243924.1">
    <property type="nucleotide sequence ID" value="NZ_BMXH01000001.1"/>
</dbReference>
<dbReference type="EMBL" id="FNNI01000004">
    <property type="protein sequence ID" value="SDX14033.1"/>
    <property type="molecule type" value="Genomic_DNA"/>
</dbReference>
<evidence type="ECO:0000313" key="2">
    <source>
        <dbReference type="EMBL" id="SDX14033.1"/>
    </source>
</evidence>
<dbReference type="Gene3D" id="3.40.190.10">
    <property type="entry name" value="Periplasmic binding protein-like II"/>
    <property type="match status" value="2"/>
</dbReference>
<evidence type="ECO:0000313" key="3">
    <source>
        <dbReference type="Proteomes" id="UP000198500"/>
    </source>
</evidence>
<evidence type="ECO:0000259" key="1">
    <source>
        <dbReference type="Pfam" id="PF09084"/>
    </source>
</evidence>
<gene>
    <name evidence="2" type="ORF">SAMN05443545_10477</name>
</gene>
<proteinExistence type="predicted"/>
<keyword evidence="3" id="KW-1185">Reference proteome</keyword>
<dbReference type="AlphaFoldDB" id="A0A1H2Z951"/>
<name>A0A1H2Z951_9GAMM</name>
<dbReference type="OrthoDB" id="5621714at2"/>
<dbReference type="Proteomes" id="UP000198500">
    <property type="component" value="Unassembled WGS sequence"/>
</dbReference>
<reference evidence="2 3" key="1">
    <citation type="submission" date="2016-10" db="EMBL/GenBank/DDBJ databases">
        <authorList>
            <person name="de Groot N.N."/>
        </authorList>
    </citation>
    <scope>NUCLEOTIDE SEQUENCE [LARGE SCALE GENOMIC DNA]</scope>
    <source>
        <strain evidence="2 3">DSM 19219</strain>
    </source>
</reference>